<feature type="compositionally biased region" description="Polar residues" evidence="1">
    <location>
        <begin position="1"/>
        <end position="16"/>
    </location>
</feature>
<evidence type="ECO:0000256" key="1">
    <source>
        <dbReference type="SAM" id="MobiDB-lite"/>
    </source>
</evidence>
<dbReference type="AlphaFoldDB" id="A0A2A2TLN2"/>
<evidence type="ECO:0000313" key="2">
    <source>
        <dbReference type="EMBL" id="PAX58372.1"/>
    </source>
</evidence>
<name>A0A2A2TLN2_9CYAN</name>
<keyword evidence="3" id="KW-1185">Reference proteome</keyword>
<dbReference type="RefSeq" id="WP_095721172.1">
    <property type="nucleotide sequence ID" value="NZ_NTFS01000059.1"/>
</dbReference>
<reference evidence="2 3" key="1">
    <citation type="submission" date="2017-08" db="EMBL/GenBank/DDBJ databases">
        <title>Draft genome sequence of filamentous cyanobacterium Calothrix elsteri CCALA 953.</title>
        <authorList>
            <person name="Gagunashvili A.N."/>
            <person name="Elster J."/>
            <person name="Andresson O.S."/>
        </authorList>
    </citation>
    <scope>NUCLEOTIDE SEQUENCE [LARGE SCALE GENOMIC DNA]</scope>
    <source>
        <strain evidence="2 3">CCALA 953</strain>
    </source>
</reference>
<comment type="caution">
    <text evidence="2">The sequence shown here is derived from an EMBL/GenBank/DDBJ whole genome shotgun (WGS) entry which is preliminary data.</text>
</comment>
<feature type="region of interest" description="Disordered" evidence="1">
    <location>
        <begin position="1"/>
        <end position="37"/>
    </location>
</feature>
<evidence type="ECO:0000313" key="3">
    <source>
        <dbReference type="Proteomes" id="UP000218238"/>
    </source>
</evidence>
<dbReference type="Proteomes" id="UP000218238">
    <property type="component" value="Unassembled WGS sequence"/>
</dbReference>
<sequence length="122" mass="13267">MSETTAHTNGISASNTTKDKGKPPRNKRNLPPLTTFGSAADMRKVQYTALVSDVPTDFSNLENNEIFSLNQDGSFPMIRVSCSKATSLHDGKAYPCGSGRCYRISLSAHPTVETRNNQTGKE</sequence>
<proteinExistence type="predicted"/>
<accession>A0A2A2TLN2</accession>
<dbReference type="OrthoDB" id="488005at2"/>
<organism evidence="2 3">
    <name type="scientific">Brunnivagina elsteri CCALA 953</name>
    <dbReference type="NCBI Taxonomy" id="987040"/>
    <lineage>
        <taxon>Bacteria</taxon>
        <taxon>Bacillati</taxon>
        <taxon>Cyanobacteriota</taxon>
        <taxon>Cyanophyceae</taxon>
        <taxon>Nostocales</taxon>
        <taxon>Calotrichaceae</taxon>
        <taxon>Brunnivagina</taxon>
    </lineage>
</organism>
<protein>
    <submittedName>
        <fullName evidence="2">Uncharacterized protein</fullName>
    </submittedName>
</protein>
<dbReference type="EMBL" id="NTFS01000059">
    <property type="protein sequence ID" value="PAX58372.1"/>
    <property type="molecule type" value="Genomic_DNA"/>
</dbReference>
<gene>
    <name evidence="2" type="ORF">CK510_07835</name>
</gene>